<evidence type="ECO:0000256" key="7">
    <source>
        <dbReference type="SAM" id="MobiDB-lite"/>
    </source>
</evidence>
<evidence type="ECO:0000256" key="3">
    <source>
        <dbReference type="ARBA" id="ARBA00023082"/>
    </source>
</evidence>
<dbReference type="InterPro" id="IPR013324">
    <property type="entry name" value="RNA_pol_sigma_r3/r4-like"/>
</dbReference>
<evidence type="ECO:0000256" key="5">
    <source>
        <dbReference type="ARBA" id="ARBA00023163"/>
    </source>
</evidence>
<organism evidence="10 11">
    <name type="scientific">Sandaracinus amylolyticus</name>
    <dbReference type="NCBI Taxonomy" id="927083"/>
    <lineage>
        <taxon>Bacteria</taxon>
        <taxon>Pseudomonadati</taxon>
        <taxon>Myxococcota</taxon>
        <taxon>Polyangia</taxon>
        <taxon>Polyangiales</taxon>
        <taxon>Sandaracinaceae</taxon>
        <taxon>Sandaracinus</taxon>
    </lineage>
</organism>
<dbReference type="SUPFAM" id="SSF88946">
    <property type="entry name" value="Sigma2 domain of RNA polymerase sigma factors"/>
    <property type="match status" value="1"/>
</dbReference>
<comment type="similarity">
    <text evidence="1 6">Belongs to the sigma-70 factor family. ECF subfamily.</text>
</comment>
<dbReference type="NCBIfam" id="TIGR02937">
    <property type="entry name" value="sigma70-ECF"/>
    <property type="match status" value="1"/>
</dbReference>
<dbReference type="EMBL" id="CP011125">
    <property type="protein sequence ID" value="AKF04584.1"/>
    <property type="molecule type" value="Genomic_DNA"/>
</dbReference>
<evidence type="ECO:0000256" key="4">
    <source>
        <dbReference type="ARBA" id="ARBA00023125"/>
    </source>
</evidence>
<keyword evidence="5 6" id="KW-0804">Transcription</keyword>
<dbReference type="InterPro" id="IPR014284">
    <property type="entry name" value="RNA_pol_sigma-70_dom"/>
</dbReference>
<dbReference type="Proteomes" id="UP000034883">
    <property type="component" value="Chromosome"/>
</dbReference>
<dbReference type="InterPro" id="IPR036388">
    <property type="entry name" value="WH-like_DNA-bd_sf"/>
</dbReference>
<accession>A0A0F6SE51</accession>
<dbReference type="KEGG" id="samy:DB32_001733"/>
<dbReference type="AlphaFoldDB" id="A0A0F6SE51"/>
<dbReference type="InterPro" id="IPR007627">
    <property type="entry name" value="RNA_pol_sigma70_r2"/>
</dbReference>
<evidence type="ECO:0000313" key="10">
    <source>
        <dbReference type="EMBL" id="AKF04584.1"/>
    </source>
</evidence>
<evidence type="ECO:0000313" key="11">
    <source>
        <dbReference type="Proteomes" id="UP000034883"/>
    </source>
</evidence>
<dbReference type="Gene3D" id="1.10.10.10">
    <property type="entry name" value="Winged helix-like DNA-binding domain superfamily/Winged helix DNA-binding domain"/>
    <property type="match status" value="1"/>
</dbReference>
<dbReference type="RefSeq" id="WP_053231911.1">
    <property type="nucleotide sequence ID" value="NZ_CP011125.1"/>
</dbReference>
<dbReference type="PANTHER" id="PTHR43133">
    <property type="entry name" value="RNA POLYMERASE ECF-TYPE SIGMA FACTO"/>
    <property type="match status" value="1"/>
</dbReference>
<dbReference type="InterPro" id="IPR013325">
    <property type="entry name" value="RNA_pol_sigma_r2"/>
</dbReference>
<dbReference type="GO" id="GO:0016987">
    <property type="term" value="F:sigma factor activity"/>
    <property type="evidence" value="ECO:0007669"/>
    <property type="project" value="UniProtKB-KW"/>
</dbReference>
<name>A0A0F6SE51_9BACT</name>
<feature type="compositionally biased region" description="Low complexity" evidence="7">
    <location>
        <begin position="79"/>
        <end position="89"/>
    </location>
</feature>
<reference evidence="10 11" key="1">
    <citation type="submission" date="2015-03" db="EMBL/GenBank/DDBJ databases">
        <title>Genome assembly of Sandaracinus amylolyticus DSM 53668.</title>
        <authorList>
            <person name="Sharma G."/>
            <person name="Subramanian S."/>
        </authorList>
    </citation>
    <scope>NUCLEOTIDE SEQUENCE [LARGE SCALE GENOMIC DNA]</scope>
    <source>
        <strain evidence="10 11">DSM 53668</strain>
    </source>
</reference>
<dbReference type="InterPro" id="IPR013249">
    <property type="entry name" value="RNA_pol_sigma70_r4_t2"/>
</dbReference>
<keyword evidence="11" id="KW-1185">Reference proteome</keyword>
<evidence type="ECO:0000259" key="8">
    <source>
        <dbReference type="Pfam" id="PF04542"/>
    </source>
</evidence>
<dbReference type="PROSITE" id="PS01063">
    <property type="entry name" value="SIGMA70_ECF"/>
    <property type="match status" value="1"/>
</dbReference>
<evidence type="ECO:0000259" key="9">
    <source>
        <dbReference type="Pfam" id="PF08281"/>
    </source>
</evidence>
<evidence type="ECO:0000256" key="2">
    <source>
        <dbReference type="ARBA" id="ARBA00023015"/>
    </source>
</evidence>
<keyword evidence="3 6" id="KW-0731">Sigma factor</keyword>
<dbReference type="InterPro" id="IPR000838">
    <property type="entry name" value="RNA_pol_sigma70_ECF_CS"/>
</dbReference>
<proteinExistence type="inferred from homology"/>
<dbReference type="Pfam" id="PF08281">
    <property type="entry name" value="Sigma70_r4_2"/>
    <property type="match status" value="1"/>
</dbReference>
<feature type="region of interest" description="Disordered" evidence="7">
    <location>
        <begin position="1"/>
        <end position="89"/>
    </location>
</feature>
<dbReference type="InterPro" id="IPR039425">
    <property type="entry name" value="RNA_pol_sigma-70-like"/>
</dbReference>
<dbReference type="SUPFAM" id="SSF88659">
    <property type="entry name" value="Sigma3 and sigma4 domains of RNA polymerase sigma factors"/>
    <property type="match status" value="1"/>
</dbReference>
<dbReference type="PANTHER" id="PTHR43133:SF51">
    <property type="entry name" value="RNA POLYMERASE SIGMA FACTOR"/>
    <property type="match status" value="1"/>
</dbReference>
<evidence type="ECO:0000256" key="6">
    <source>
        <dbReference type="RuleBase" id="RU000716"/>
    </source>
</evidence>
<feature type="domain" description="RNA polymerase sigma factor 70 region 4 type 2" evidence="9">
    <location>
        <begin position="243"/>
        <end position="294"/>
    </location>
</feature>
<dbReference type="GO" id="GO:0006352">
    <property type="term" value="P:DNA-templated transcription initiation"/>
    <property type="evidence" value="ECO:0007669"/>
    <property type="project" value="InterPro"/>
</dbReference>
<evidence type="ECO:0000256" key="1">
    <source>
        <dbReference type="ARBA" id="ARBA00010641"/>
    </source>
</evidence>
<feature type="domain" description="RNA polymerase sigma-70 region 2" evidence="8">
    <location>
        <begin position="141"/>
        <end position="209"/>
    </location>
</feature>
<dbReference type="Pfam" id="PF04542">
    <property type="entry name" value="Sigma70_r2"/>
    <property type="match status" value="1"/>
</dbReference>
<dbReference type="Gene3D" id="1.10.1740.10">
    <property type="match status" value="1"/>
</dbReference>
<gene>
    <name evidence="10" type="ORF">DB32_001733</name>
</gene>
<keyword evidence="2 6" id="KW-0805">Transcription regulation</keyword>
<dbReference type="OrthoDB" id="9780326at2"/>
<feature type="compositionally biased region" description="Low complexity" evidence="7">
    <location>
        <begin position="9"/>
        <end position="51"/>
    </location>
</feature>
<dbReference type="GO" id="GO:0003677">
    <property type="term" value="F:DNA binding"/>
    <property type="evidence" value="ECO:0007669"/>
    <property type="project" value="UniProtKB-KW"/>
</dbReference>
<sequence>MSAAHGAEATKAAPTPAHVAPPARTPSQPAPPSAAARAVPPLPPSARVARPAGPPPVPKAPRPEDVTLVRPKAPRPPAKKAATTDAPTADPRAELAAALDALEAKVAAPLVEEESSEARAREAHELVEAAKSGDPRAFEALVKRYRHRIFALALHMTGSPSDADDITQDAFVRAYRNIDRFEGRSEFFTWLYRIALNRALNVRRDRNRRRTADLDDPRVTVAVAVDSGGDPHRALELRQTYVYLVRAFDRLSPLLKTTVALTMMQGLSYPEAAVVLETTEGTIAWRIHESRKQMRNALDAMFKDPSALRPAELERARKAAAEARAKGEAEAQPPPALEMALALLAPSV</sequence>
<keyword evidence="4 6" id="KW-0238">DNA-binding</keyword>
<protein>
    <recommendedName>
        <fullName evidence="6">RNA polymerase sigma factor</fullName>
    </recommendedName>
</protein>
<dbReference type="STRING" id="927083.DB32_001733"/>